<sequence length="662" mass="73349">MLRTVFLRTLPQVYRVSACRHLTIPAPNTQPDVYYDKIFINNEWHDAVSKKTFPTINPTTGEVICQVAEADKADVNKAVEAAKNAFKLGSPWRRMDASYRGRLLNRLADCIERDSAYLAELETLDNGKPYAVSYTVDVPMVVKCLRYFAGWADKWEGKTIPIDGDYFCYTRHEPVGVCGQIIPIFINNEWHDAVSKKTFPTINPTTGEVICQVAEADKADVNKAVEAAKNAFKLGSPWRRMDASYRGRLLNRLADCIERDSAYLAELETLDNGKPYAVSYTVDVPMVVKCLRYFAGWADKWEGKTIPIDGDYFCYTRHEPVGVCGQIIPWNFPLLMQAWKLGPALATGNTVVMKVAEQTPLTALYVASLIKEVGFPAGVVNIIPGMGPTAGAAIASHMDVDKIAFTGSTDVGQLIQKASGSSNLKKVTLELGGKSPNIILSDANMEEAVEQAHFALFFNQGQCCCAGSRTFVQENVYDEFIERSVERAKKRIVGDPFDLKTEQGPQVDEEQFQKILGYISIGKREGAKLMYGGGVAADRGYFIQPTVFGDVQDDMTIAREEIFGPVMQVLKFKSLEEVIERANDSKYGLAAAVFTKDIDKANYVSNGLRAGTVWINCYDVFAVQAPFGGYKASGIGREQGQYVLDNYTEVKTVMTKVPQKNS</sequence>
<organism evidence="8 9">
    <name type="scientific">Triplophysa rosa</name>
    <name type="common">Cave loach</name>
    <dbReference type="NCBI Taxonomy" id="992332"/>
    <lineage>
        <taxon>Eukaryota</taxon>
        <taxon>Metazoa</taxon>
        <taxon>Chordata</taxon>
        <taxon>Craniata</taxon>
        <taxon>Vertebrata</taxon>
        <taxon>Euteleostomi</taxon>
        <taxon>Actinopterygii</taxon>
        <taxon>Neopterygii</taxon>
        <taxon>Teleostei</taxon>
        <taxon>Ostariophysi</taxon>
        <taxon>Cypriniformes</taxon>
        <taxon>Nemacheilidae</taxon>
        <taxon>Triplophysa</taxon>
    </lineage>
</organism>
<keyword evidence="9" id="KW-1185">Reference proteome</keyword>
<dbReference type="Pfam" id="PF00171">
    <property type="entry name" value="Aldedh"/>
    <property type="match status" value="2"/>
</dbReference>
<dbReference type="EMBL" id="JAFHDT010000002">
    <property type="protein sequence ID" value="KAI7812839.1"/>
    <property type="molecule type" value="Genomic_DNA"/>
</dbReference>
<dbReference type="GO" id="GO:0004029">
    <property type="term" value="F:aldehyde dehydrogenase (NAD+) activity"/>
    <property type="evidence" value="ECO:0007669"/>
    <property type="project" value="UniProtKB-EC"/>
</dbReference>
<dbReference type="InterPro" id="IPR016160">
    <property type="entry name" value="Ald_DH_CS_CYS"/>
</dbReference>
<keyword evidence="3" id="KW-0520">NAD</keyword>
<feature type="active site" evidence="5">
    <location>
        <position position="430"/>
    </location>
</feature>
<dbReference type="SUPFAM" id="SSF53720">
    <property type="entry name" value="ALDH-like"/>
    <property type="match status" value="2"/>
</dbReference>
<dbReference type="FunFam" id="3.40.605.10:FF:000026">
    <property type="entry name" value="Aldehyde dehydrogenase, putative"/>
    <property type="match status" value="1"/>
</dbReference>
<gene>
    <name evidence="8" type="ORF">IRJ41_010403</name>
</gene>
<evidence type="ECO:0000313" key="8">
    <source>
        <dbReference type="EMBL" id="KAI7812839.1"/>
    </source>
</evidence>
<keyword evidence="2 6" id="KW-0560">Oxidoreductase</keyword>
<dbReference type="InterPro" id="IPR015590">
    <property type="entry name" value="Aldehyde_DH_dom"/>
</dbReference>
<dbReference type="EC" id="1.2.1.3" evidence="4"/>
<protein>
    <recommendedName>
        <fullName evidence="4">aldehyde dehydrogenase (NAD(+))</fullName>
        <ecNumber evidence="4">1.2.1.3</ecNumber>
    </recommendedName>
</protein>
<evidence type="ECO:0000256" key="2">
    <source>
        <dbReference type="ARBA" id="ARBA00023002"/>
    </source>
</evidence>
<evidence type="ECO:0000259" key="7">
    <source>
        <dbReference type="Pfam" id="PF00171"/>
    </source>
</evidence>
<evidence type="ECO:0000313" key="9">
    <source>
        <dbReference type="Proteomes" id="UP001059041"/>
    </source>
</evidence>
<evidence type="ECO:0000256" key="5">
    <source>
        <dbReference type="PROSITE-ProRule" id="PRU10007"/>
    </source>
</evidence>
<evidence type="ECO:0000256" key="4">
    <source>
        <dbReference type="ARBA" id="ARBA00024226"/>
    </source>
</evidence>
<dbReference type="InterPro" id="IPR029510">
    <property type="entry name" value="Ald_DH_CS_GLU"/>
</dbReference>
<dbReference type="Gene3D" id="3.40.605.10">
    <property type="entry name" value="Aldehyde Dehydrogenase, Chain A, domain 1"/>
    <property type="match status" value="2"/>
</dbReference>
<dbReference type="PROSITE" id="PS00070">
    <property type="entry name" value="ALDEHYDE_DEHYDR_CYS"/>
    <property type="match status" value="1"/>
</dbReference>
<evidence type="ECO:0000256" key="6">
    <source>
        <dbReference type="RuleBase" id="RU003345"/>
    </source>
</evidence>
<dbReference type="Gene3D" id="3.40.309.10">
    <property type="entry name" value="Aldehyde Dehydrogenase, Chain A, domain 2"/>
    <property type="match status" value="1"/>
</dbReference>
<dbReference type="PROSITE" id="PS00687">
    <property type="entry name" value="ALDEHYDE_DEHYDR_GLU"/>
    <property type="match status" value="1"/>
</dbReference>
<comment type="caution">
    <text evidence="8">The sequence shown here is derived from an EMBL/GenBank/DDBJ whole genome shotgun (WGS) entry which is preliminary data.</text>
</comment>
<dbReference type="InterPro" id="IPR016162">
    <property type="entry name" value="Ald_DH_N"/>
</dbReference>
<dbReference type="FunFam" id="3.40.309.10:FF:000001">
    <property type="entry name" value="Mitochondrial aldehyde dehydrogenase 2"/>
    <property type="match status" value="1"/>
</dbReference>
<feature type="domain" description="Aldehyde dehydrogenase" evidence="7">
    <location>
        <begin position="44"/>
        <end position="183"/>
    </location>
</feature>
<name>A0A9W7X2X8_TRIRA</name>
<dbReference type="InterPro" id="IPR016163">
    <property type="entry name" value="Ald_DH_C"/>
</dbReference>
<accession>A0A9W7X2X8</accession>
<dbReference type="AlphaFoldDB" id="A0A9W7X2X8"/>
<dbReference type="Proteomes" id="UP001059041">
    <property type="component" value="Linkage Group LG2"/>
</dbReference>
<dbReference type="CDD" id="cd07141">
    <property type="entry name" value="ALDH_F1AB_F2_RALDH1"/>
    <property type="match status" value="1"/>
</dbReference>
<dbReference type="InterPro" id="IPR016161">
    <property type="entry name" value="Ald_DH/histidinol_DH"/>
</dbReference>
<feature type="domain" description="Aldehyde dehydrogenase" evidence="7">
    <location>
        <begin position="190"/>
        <end position="653"/>
    </location>
</feature>
<evidence type="ECO:0000256" key="1">
    <source>
        <dbReference type="ARBA" id="ARBA00009986"/>
    </source>
</evidence>
<comment type="similarity">
    <text evidence="1 6">Belongs to the aldehyde dehydrogenase family.</text>
</comment>
<evidence type="ECO:0000256" key="3">
    <source>
        <dbReference type="ARBA" id="ARBA00023027"/>
    </source>
</evidence>
<reference evidence="8" key="1">
    <citation type="submission" date="2021-02" db="EMBL/GenBank/DDBJ databases">
        <title>Comparative genomics reveals that relaxation of natural selection precedes convergent phenotypic evolution of cavefish.</title>
        <authorList>
            <person name="Peng Z."/>
        </authorList>
    </citation>
    <scope>NUCLEOTIDE SEQUENCE</scope>
    <source>
        <tissue evidence="8">Muscle</tissue>
    </source>
</reference>
<dbReference type="FunFam" id="3.40.605.10:FF:000029">
    <property type="entry name" value="Aldehyde dehydrogenase, mitochondrial"/>
    <property type="match status" value="2"/>
</dbReference>
<proteinExistence type="inferred from homology"/>
<dbReference type="PANTHER" id="PTHR11699">
    <property type="entry name" value="ALDEHYDE DEHYDROGENASE-RELATED"/>
    <property type="match status" value="1"/>
</dbReference>